<keyword evidence="1" id="KW-0812">Transmembrane</keyword>
<name>A0A1I6EWY9_9PSEU</name>
<organism evidence="2 3">
    <name type="scientific">Lentzea waywayandensis</name>
    <dbReference type="NCBI Taxonomy" id="84724"/>
    <lineage>
        <taxon>Bacteria</taxon>
        <taxon>Bacillati</taxon>
        <taxon>Actinomycetota</taxon>
        <taxon>Actinomycetes</taxon>
        <taxon>Pseudonocardiales</taxon>
        <taxon>Pseudonocardiaceae</taxon>
        <taxon>Lentzea</taxon>
    </lineage>
</organism>
<dbReference type="Proteomes" id="UP000198583">
    <property type="component" value="Unassembled WGS sequence"/>
</dbReference>
<evidence type="ECO:0000313" key="3">
    <source>
        <dbReference type="Proteomes" id="UP000198583"/>
    </source>
</evidence>
<dbReference type="STRING" id="84724.SAMN04488564_10699"/>
<accession>A0A1I6EWY9</accession>
<keyword evidence="3" id="KW-1185">Reference proteome</keyword>
<sequence length="123" mass="12893">MVTISVGADDAGAEVRSLDQELVGVDELRGAVRLVVAEPGAGELGAIDSTLVVALGQGGAVTALVSVLVAWLRRRVGNVSVKLTKKDDTVIEVTAEHVRRLTGDQLMAFVKELNASLDEGEEK</sequence>
<dbReference type="Pfam" id="PF19953">
    <property type="entry name" value="EACC1"/>
    <property type="match status" value="1"/>
</dbReference>
<dbReference type="InterPro" id="IPR045428">
    <property type="entry name" value="EACC1"/>
</dbReference>
<dbReference type="AlphaFoldDB" id="A0A1I6EWY9"/>
<evidence type="ECO:0000256" key="1">
    <source>
        <dbReference type="SAM" id="Phobius"/>
    </source>
</evidence>
<evidence type="ECO:0000313" key="2">
    <source>
        <dbReference type="EMBL" id="SFR22210.1"/>
    </source>
</evidence>
<keyword evidence="1" id="KW-1133">Transmembrane helix</keyword>
<protein>
    <submittedName>
        <fullName evidence="2">Uncharacterized protein</fullName>
    </submittedName>
</protein>
<feature type="transmembrane region" description="Helical" evidence="1">
    <location>
        <begin position="51"/>
        <end position="72"/>
    </location>
</feature>
<keyword evidence="1" id="KW-0472">Membrane</keyword>
<reference evidence="3" key="1">
    <citation type="submission" date="2016-10" db="EMBL/GenBank/DDBJ databases">
        <authorList>
            <person name="Varghese N."/>
            <person name="Submissions S."/>
        </authorList>
    </citation>
    <scope>NUCLEOTIDE SEQUENCE [LARGE SCALE GENOMIC DNA]</scope>
    <source>
        <strain evidence="3">DSM 44232</strain>
    </source>
</reference>
<dbReference type="EMBL" id="FOYL01000006">
    <property type="protein sequence ID" value="SFR22210.1"/>
    <property type="molecule type" value="Genomic_DNA"/>
</dbReference>
<gene>
    <name evidence="2" type="ORF">SAMN04488564_10699</name>
</gene>
<dbReference type="RefSeq" id="WP_093598336.1">
    <property type="nucleotide sequence ID" value="NZ_FOYL01000006.1"/>
</dbReference>
<proteinExistence type="predicted"/>